<feature type="transmembrane region" description="Helical" evidence="16">
    <location>
        <begin position="889"/>
        <end position="906"/>
    </location>
</feature>
<feature type="transmembrane region" description="Helical" evidence="16">
    <location>
        <begin position="1031"/>
        <end position="1052"/>
    </location>
</feature>
<name>A0AAN5I4A1_9BILA</name>
<dbReference type="FunFam" id="3.40.50.300:FF:000205">
    <property type="entry name" value="ABC transporter B family member 4"/>
    <property type="match status" value="1"/>
</dbReference>
<evidence type="ECO:0000256" key="10">
    <source>
        <dbReference type="ARBA" id="ARBA00022989"/>
    </source>
</evidence>
<evidence type="ECO:0000256" key="3">
    <source>
        <dbReference type="ARBA" id="ARBA00012191"/>
    </source>
</evidence>
<comment type="subcellular location">
    <subcellularLocation>
        <location evidence="1">Membrane</location>
        <topology evidence="1">Multi-pass membrane protein</topology>
    </subcellularLocation>
</comment>
<keyword evidence="12" id="KW-0325">Glycoprotein</keyword>
<dbReference type="InterPro" id="IPR036640">
    <property type="entry name" value="ABC1_TM_sf"/>
</dbReference>
<accession>A0AAN5I4A1</accession>
<evidence type="ECO:0000256" key="5">
    <source>
        <dbReference type="ARBA" id="ARBA00022692"/>
    </source>
</evidence>
<dbReference type="Gene3D" id="3.40.50.300">
    <property type="entry name" value="P-loop containing nucleotide triphosphate hydrolases"/>
    <property type="match status" value="2"/>
</dbReference>
<sequence>MDGLPSVDEEREDADLSTHQSEVKDHISEAGKMKKKSSEENLPLLPTPSTSSYGSDRKQNDGKKKDSGGQIGSTFSHTKKGIFSFASGVDYLLLGVGVLFSILHGAGFPLLSIVLGGMTTVFLRAQNSEWVVGEGMTTPDGMPGISLEEFKSQVTLFCYYYLGLGIVMFVASYIQIACFESYAERIVHKLRQNYLKAILRQQIEWFDLQQTGNLTSRLTDDLERVREGLGDKLSLFVQMVAAFFAGFGVGFVYSWQMTLVMMAFSPLIVASGYLMGKWMASRTQLEQNIYAVAGAIVEETFSAIRTVQSLNGQKREINRFEEALERARKAGLVKYFYMGICVGFSMICMFGSYAIAFWYGSTIVIADPTFDRGLIFTVFFSVMSGSTALGGALPHLGQIAMATGAARSVLKVINQHPVIDPYSDEGIFLENLKGAVSLKDVHFTYPLRKDIPILKGVSLECKAGEKIALVGSSGCGKSTIINMLLRFYDPVKGKISIDGVDVKSLNVRHLRDQIGLVSQEPILFDGTLYENISMGSDQATQEGVIRACNLANAMDFIKRLPDGLGTRVGERGVQLSGGQKQRIAIARALVRNPRILLLDEATSALDTEAETIVQAALEQAMAGRTTIIVAHRLSTIRNADQIFVFKEGNIVERGTHEELISKGGLFKDMVHAQQLRQEESQKEKTTQEMDELEMEAAAEDDESSMLIRKRSAAKKSSVGGRKITDDGSVLSLVSSVRSMELDMEEERIKPTSLSKIFNYNKDNWGYLALGTLGSTISGAVTPIFALVYAQIFNVFAEPPEQMKKDALFWSIVFIILGLTQAFGFFISAQCLGRCGEALTKKLRMNTFVNLLRQDIAFFDDIKHGTGKLCTRFATDAPNVRYVFTRLPNVLSSVVTIAGAIIIGFIFGWQLAAILLIMVPLIIGSGYFEMKMSYGKKMRDTELLEEAGKVASQAVEHVRTVQALNRQEKFHFMYCEYLREPYKENLCTAHTYGGVFAFSQSIIFFMYALAFWLGSGFVENGTMQPTDVYRVFFAIAFCGQMVGNISSFIPDVVKSRLAGSLMFHLIEHPTDIDSLSEDGIKKGLTGEISLRNLHFTYPTRRNAKVLRGLTLDVKPGQTVALVGHSGCGKSTVMGLLERFYNQSRGIILLDNENIRNLNIRALREQVCIVSQEPTLFDCTISENIVYGLDRSVTYQEISAAAKMANIHEFILGLPMGYDTSVGEKGTQLSGGQKQRIAIARALVRNPKVLLLDEATSALDTQSEQVVQEALERAREGRTCLVIAHRLSTIQNSDVIAVVSDGKVVDQGTHEQLLSSSAIYKKLCETQKLVESQ</sequence>
<keyword evidence="14" id="KW-0175">Coiled coil</keyword>
<dbReference type="InterPro" id="IPR011527">
    <property type="entry name" value="ABC1_TM_dom"/>
</dbReference>
<dbReference type="InterPro" id="IPR003593">
    <property type="entry name" value="AAA+_ATPase"/>
</dbReference>
<proteinExistence type="inferred from homology"/>
<dbReference type="GO" id="GO:0016887">
    <property type="term" value="F:ATP hydrolysis activity"/>
    <property type="evidence" value="ECO:0007669"/>
    <property type="project" value="InterPro"/>
</dbReference>
<protein>
    <recommendedName>
        <fullName evidence="3">ABC-type xenobiotic transporter</fullName>
        <ecNumber evidence="3">7.6.2.2</ecNumber>
    </recommendedName>
</protein>
<dbReference type="FunFam" id="1.20.1560.10:FF:000018">
    <property type="entry name" value="ATP-binding cassette subfamily B member 11"/>
    <property type="match status" value="1"/>
</dbReference>
<dbReference type="PANTHER" id="PTHR43394">
    <property type="entry name" value="ATP-DEPENDENT PERMEASE MDL1, MITOCHONDRIAL"/>
    <property type="match status" value="1"/>
</dbReference>
<evidence type="ECO:0000256" key="6">
    <source>
        <dbReference type="ARBA" id="ARBA00022737"/>
    </source>
</evidence>
<dbReference type="CDD" id="cd03249">
    <property type="entry name" value="ABC_MTABC3_MDL1_MDL2"/>
    <property type="match status" value="2"/>
</dbReference>
<dbReference type="InterPro" id="IPR017871">
    <property type="entry name" value="ABC_transporter-like_CS"/>
</dbReference>
<evidence type="ECO:0000259" key="17">
    <source>
        <dbReference type="PROSITE" id="PS50893"/>
    </source>
</evidence>
<keyword evidence="9" id="KW-1278">Translocase</keyword>
<dbReference type="SMART" id="SM00382">
    <property type="entry name" value="AAA"/>
    <property type="match status" value="2"/>
</dbReference>
<keyword evidence="20" id="KW-1185">Reference proteome</keyword>
<evidence type="ECO:0000256" key="4">
    <source>
        <dbReference type="ARBA" id="ARBA00022448"/>
    </source>
</evidence>
<feature type="compositionally biased region" description="Basic and acidic residues" evidence="15">
    <location>
        <begin position="21"/>
        <end position="39"/>
    </location>
</feature>
<dbReference type="Gene3D" id="1.20.1560.10">
    <property type="entry name" value="ABC transporter type 1, transmembrane domain"/>
    <property type="match status" value="1"/>
</dbReference>
<evidence type="ECO:0000256" key="1">
    <source>
        <dbReference type="ARBA" id="ARBA00004141"/>
    </source>
</evidence>
<evidence type="ECO:0000256" key="9">
    <source>
        <dbReference type="ARBA" id="ARBA00022967"/>
    </source>
</evidence>
<feature type="transmembrane region" description="Helical" evidence="16">
    <location>
        <begin position="233"/>
        <end position="253"/>
    </location>
</feature>
<evidence type="ECO:0000256" key="14">
    <source>
        <dbReference type="SAM" id="Coils"/>
    </source>
</evidence>
<feature type="compositionally biased region" description="Basic and acidic residues" evidence="15">
    <location>
        <begin position="55"/>
        <end position="67"/>
    </location>
</feature>
<dbReference type="SUPFAM" id="SSF90123">
    <property type="entry name" value="ABC transporter transmembrane region"/>
    <property type="match status" value="2"/>
</dbReference>
<dbReference type="PROSITE" id="PS50929">
    <property type="entry name" value="ABC_TM1F"/>
    <property type="match status" value="2"/>
</dbReference>
<evidence type="ECO:0000256" key="15">
    <source>
        <dbReference type="SAM" id="MobiDB-lite"/>
    </source>
</evidence>
<evidence type="ECO:0000256" key="8">
    <source>
        <dbReference type="ARBA" id="ARBA00022840"/>
    </source>
</evidence>
<feature type="transmembrane region" description="Helical" evidence="16">
    <location>
        <begin position="991"/>
        <end position="1011"/>
    </location>
</feature>
<dbReference type="FunFam" id="3.40.50.300:FF:000479">
    <property type="entry name" value="Multidrug resistance protein 1A"/>
    <property type="match status" value="1"/>
</dbReference>
<feature type="transmembrane region" description="Helical" evidence="16">
    <location>
        <begin position="159"/>
        <end position="183"/>
    </location>
</feature>
<dbReference type="GO" id="GO:0015421">
    <property type="term" value="F:ABC-type oligopeptide transporter activity"/>
    <property type="evidence" value="ECO:0007669"/>
    <property type="project" value="TreeGrafter"/>
</dbReference>
<evidence type="ECO:0000256" key="11">
    <source>
        <dbReference type="ARBA" id="ARBA00023136"/>
    </source>
</evidence>
<feature type="domain" description="ABC transporter" evidence="17">
    <location>
        <begin position="1087"/>
        <end position="1324"/>
    </location>
</feature>
<comment type="caution">
    <text evidence="19">The sequence shown here is derived from an EMBL/GenBank/DDBJ whole genome shotgun (WGS) entry which is preliminary data.</text>
</comment>
<organism evidence="19 20">
    <name type="scientific">Pristionchus mayeri</name>
    <dbReference type="NCBI Taxonomy" id="1317129"/>
    <lineage>
        <taxon>Eukaryota</taxon>
        <taxon>Metazoa</taxon>
        <taxon>Ecdysozoa</taxon>
        <taxon>Nematoda</taxon>
        <taxon>Chromadorea</taxon>
        <taxon>Rhabditida</taxon>
        <taxon>Rhabditina</taxon>
        <taxon>Diplogasteromorpha</taxon>
        <taxon>Diplogasteroidea</taxon>
        <taxon>Neodiplogasteridae</taxon>
        <taxon>Pristionchus</taxon>
    </lineage>
</organism>
<feature type="coiled-coil region" evidence="14">
    <location>
        <begin position="675"/>
        <end position="702"/>
    </location>
</feature>
<evidence type="ECO:0000256" key="12">
    <source>
        <dbReference type="ARBA" id="ARBA00023180"/>
    </source>
</evidence>
<evidence type="ECO:0000259" key="18">
    <source>
        <dbReference type="PROSITE" id="PS50929"/>
    </source>
</evidence>
<dbReference type="PROSITE" id="PS50893">
    <property type="entry name" value="ABC_TRANSPORTER_2"/>
    <property type="match status" value="2"/>
</dbReference>
<keyword evidence="6" id="KW-0677">Repeat</keyword>
<evidence type="ECO:0000313" key="19">
    <source>
        <dbReference type="EMBL" id="GMR51014.1"/>
    </source>
</evidence>
<dbReference type="Proteomes" id="UP001328107">
    <property type="component" value="Unassembled WGS sequence"/>
</dbReference>
<comment type="catalytic activity">
    <reaction evidence="13">
        <text>ATP + H2O + xenobioticSide 1 = ADP + phosphate + xenobioticSide 2.</text>
        <dbReference type="EC" id="7.6.2.2"/>
    </reaction>
</comment>
<keyword evidence="8" id="KW-0067">ATP-binding</keyword>
<keyword evidence="11 16" id="KW-0472">Membrane</keyword>
<feature type="domain" description="ABC transmembrane type-1" evidence="18">
    <location>
        <begin position="96"/>
        <end position="401"/>
    </location>
</feature>
<dbReference type="CDD" id="cd18578">
    <property type="entry name" value="ABC_6TM_Pgp_ABCB1_D2_like"/>
    <property type="match status" value="1"/>
</dbReference>
<dbReference type="Pfam" id="PF00005">
    <property type="entry name" value="ABC_tran"/>
    <property type="match status" value="2"/>
</dbReference>
<dbReference type="InterPro" id="IPR039421">
    <property type="entry name" value="Type_1_exporter"/>
</dbReference>
<feature type="transmembrane region" description="Helical" evidence="16">
    <location>
        <begin position="807"/>
        <end position="831"/>
    </location>
</feature>
<feature type="transmembrane region" description="Helical" evidence="16">
    <location>
        <begin position="259"/>
        <end position="276"/>
    </location>
</feature>
<feature type="transmembrane region" description="Helical" evidence="16">
    <location>
        <begin position="764"/>
        <end position="787"/>
    </location>
</feature>
<keyword evidence="4" id="KW-0813">Transport</keyword>
<dbReference type="GO" id="GO:0005524">
    <property type="term" value="F:ATP binding"/>
    <property type="evidence" value="ECO:0007669"/>
    <property type="project" value="UniProtKB-KW"/>
</dbReference>
<dbReference type="EMBL" id="BTRK01000005">
    <property type="protein sequence ID" value="GMR51014.1"/>
    <property type="molecule type" value="Genomic_DNA"/>
</dbReference>
<feature type="transmembrane region" description="Helical" evidence="16">
    <location>
        <begin position="373"/>
        <end position="393"/>
    </location>
</feature>
<dbReference type="PANTHER" id="PTHR43394:SF27">
    <property type="entry name" value="ATP-DEPENDENT TRANSLOCASE ABCB1-LIKE"/>
    <property type="match status" value="1"/>
</dbReference>
<dbReference type="InterPro" id="IPR027417">
    <property type="entry name" value="P-loop_NTPase"/>
</dbReference>
<evidence type="ECO:0000256" key="2">
    <source>
        <dbReference type="ARBA" id="ARBA00007577"/>
    </source>
</evidence>
<dbReference type="FunFam" id="1.20.1560.10:FF:000009">
    <property type="entry name" value="ABC transporter B family member 1"/>
    <property type="match status" value="1"/>
</dbReference>
<keyword evidence="10 16" id="KW-1133">Transmembrane helix</keyword>
<dbReference type="EC" id="7.6.2.2" evidence="3"/>
<dbReference type="PROSITE" id="PS00211">
    <property type="entry name" value="ABC_TRANSPORTER_1"/>
    <property type="match status" value="2"/>
</dbReference>
<feature type="region of interest" description="Disordered" evidence="15">
    <location>
        <begin position="1"/>
        <end position="72"/>
    </location>
</feature>
<dbReference type="GO" id="GO:0005743">
    <property type="term" value="C:mitochondrial inner membrane"/>
    <property type="evidence" value="ECO:0007669"/>
    <property type="project" value="TreeGrafter"/>
</dbReference>
<feature type="domain" description="ABC transmembrane type-1" evidence="18">
    <location>
        <begin position="768"/>
        <end position="1053"/>
    </location>
</feature>
<evidence type="ECO:0000256" key="7">
    <source>
        <dbReference type="ARBA" id="ARBA00022741"/>
    </source>
</evidence>
<dbReference type="SUPFAM" id="SSF52540">
    <property type="entry name" value="P-loop containing nucleoside triphosphate hydrolases"/>
    <property type="match status" value="2"/>
</dbReference>
<keyword evidence="5 16" id="KW-0812">Transmembrane</keyword>
<reference evidence="20" key="1">
    <citation type="submission" date="2022-10" db="EMBL/GenBank/DDBJ databases">
        <title>Genome assembly of Pristionchus species.</title>
        <authorList>
            <person name="Yoshida K."/>
            <person name="Sommer R.J."/>
        </authorList>
    </citation>
    <scope>NUCLEOTIDE SEQUENCE [LARGE SCALE GENOMIC DNA]</scope>
    <source>
        <strain evidence="20">RS5460</strain>
    </source>
</reference>
<dbReference type="GO" id="GO:0008559">
    <property type="term" value="F:ABC-type xenobiotic transporter activity"/>
    <property type="evidence" value="ECO:0007669"/>
    <property type="project" value="UniProtKB-EC"/>
</dbReference>
<keyword evidence="7" id="KW-0547">Nucleotide-binding</keyword>
<comment type="similarity">
    <text evidence="2">Belongs to the ABC transporter superfamily. ABCB family. Multidrug resistance exporter (TC 3.A.1.201) subfamily.</text>
</comment>
<evidence type="ECO:0000256" key="16">
    <source>
        <dbReference type="SAM" id="Phobius"/>
    </source>
</evidence>
<dbReference type="GO" id="GO:0090374">
    <property type="term" value="P:oligopeptide export from mitochondrion"/>
    <property type="evidence" value="ECO:0007669"/>
    <property type="project" value="TreeGrafter"/>
</dbReference>
<evidence type="ECO:0000256" key="13">
    <source>
        <dbReference type="ARBA" id="ARBA00034018"/>
    </source>
</evidence>
<gene>
    <name evidence="19" type="ORF">PMAYCL1PPCAC_21209</name>
</gene>
<dbReference type="Pfam" id="PF00664">
    <property type="entry name" value="ABC_membrane"/>
    <property type="match status" value="2"/>
</dbReference>
<feature type="transmembrane region" description="Helical" evidence="16">
    <location>
        <begin position="335"/>
        <end position="361"/>
    </location>
</feature>
<dbReference type="InterPro" id="IPR003439">
    <property type="entry name" value="ABC_transporter-like_ATP-bd"/>
</dbReference>
<dbReference type="CDD" id="cd18577">
    <property type="entry name" value="ABC_6TM_Pgp_ABCB1_D1_like"/>
    <property type="match status" value="1"/>
</dbReference>
<feature type="transmembrane region" description="Helical" evidence="16">
    <location>
        <begin position="91"/>
        <end position="115"/>
    </location>
</feature>
<evidence type="ECO:0000313" key="20">
    <source>
        <dbReference type="Proteomes" id="UP001328107"/>
    </source>
</evidence>
<feature type="domain" description="ABC transporter" evidence="17">
    <location>
        <begin position="436"/>
        <end position="672"/>
    </location>
</feature>